<keyword evidence="11" id="KW-1185">Reference proteome</keyword>
<evidence type="ECO:0000259" key="9">
    <source>
        <dbReference type="PROSITE" id="PS50166"/>
    </source>
</evidence>
<evidence type="ECO:0000256" key="8">
    <source>
        <dbReference type="ARBA" id="ARBA00040444"/>
    </source>
</evidence>
<proteinExistence type="inferred from homology"/>
<comment type="similarity">
    <text evidence="3">Belongs to the exportin family.</text>
</comment>
<keyword evidence="4" id="KW-0813">Transport</keyword>
<evidence type="ECO:0000256" key="2">
    <source>
        <dbReference type="ARBA" id="ARBA00004496"/>
    </source>
</evidence>
<keyword evidence="7" id="KW-0539">Nucleus</keyword>
<dbReference type="PANTHER" id="PTHR12596:SF1">
    <property type="entry name" value="EXPORTIN-4"/>
    <property type="match status" value="1"/>
</dbReference>
<feature type="domain" description="Importin N-terminal" evidence="9">
    <location>
        <begin position="24"/>
        <end position="90"/>
    </location>
</feature>
<comment type="caution">
    <text evidence="10">The sequence shown here is derived from an EMBL/GenBank/DDBJ whole genome shotgun (WGS) entry which is preliminary data.</text>
</comment>
<dbReference type="InterPro" id="IPR001494">
    <property type="entry name" value="Importin-beta_N"/>
</dbReference>
<evidence type="ECO:0000313" key="11">
    <source>
        <dbReference type="Proteomes" id="UP001491310"/>
    </source>
</evidence>
<dbReference type="InterPro" id="IPR044189">
    <property type="entry name" value="XPO4/7-like"/>
</dbReference>
<dbReference type="Proteomes" id="UP001491310">
    <property type="component" value="Unassembled WGS sequence"/>
</dbReference>
<evidence type="ECO:0000256" key="6">
    <source>
        <dbReference type="ARBA" id="ARBA00022927"/>
    </source>
</evidence>
<keyword evidence="6" id="KW-0653">Protein transport</keyword>
<dbReference type="PROSITE" id="PS50166">
    <property type="entry name" value="IMPORTIN_B_NT"/>
    <property type="match status" value="1"/>
</dbReference>
<dbReference type="SMART" id="SM00913">
    <property type="entry name" value="IBN_N"/>
    <property type="match status" value="1"/>
</dbReference>
<comment type="subcellular location">
    <subcellularLocation>
        <location evidence="2">Cytoplasm</location>
    </subcellularLocation>
    <subcellularLocation>
        <location evidence="1">Nucleus</location>
    </subcellularLocation>
</comment>
<evidence type="ECO:0000256" key="1">
    <source>
        <dbReference type="ARBA" id="ARBA00004123"/>
    </source>
</evidence>
<evidence type="ECO:0000256" key="4">
    <source>
        <dbReference type="ARBA" id="ARBA00022448"/>
    </source>
</evidence>
<organism evidence="10 11">
    <name type="scientific">Coccomyxa subellipsoidea</name>
    <dbReference type="NCBI Taxonomy" id="248742"/>
    <lineage>
        <taxon>Eukaryota</taxon>
        <taxon>Viridiplantae</taxon>
        <taxon>Chlorophyta</taxon>
        <taxon>core chlorophytes</taxon>
        <taxon>Trebouxiophyceae</taxon>
        <taxon>Trebouxiophyceae incertae sedis</taxon>
        <taxon>Coccomyxaceae</taxon>
        <taxon>Coccomyxa</taxon>
    </lineage>
</organism>
<dbReference type="InterPro" id="IPR011989">
    <property type="entry name" value="ARM-like"/>
</dbReference>
<evidence type="ECO:0000256" key="7">
    <source>
        <dbReference type="ARBA" id="ARBA00023242"/>
    </source>
</evidence>
<evidence type="ECO:0000256" key="3">
    <source>
        <dbReference type="ARBA" id="ARBA00009466"/>
    </source>
</evidence>
<protein>
    <recommendedName>
        <fullName evidence="8">Exportin-4</fullName>
    </recommendedName>
</protein>
<dbReference type="PANTHER" id="PTHR12596">
    <property type="entry name" value="EXPORTIN 4,7-RELATED"/>
    <property type="match status" value="1"/>
</dbReference>
<accession>A0ABR2YXD6</accession>
<evidence type="ECO:0000256" key="5">
    <source>
        <dbReference type="ARBA" id="ARBA00022490"/>
    </source>
</evidence>
<dbReference type="EMBL" id="JALJOT010000003">
    <property type="protein sequence ID" value="KAK9916430.1"/>
    <property type="molecule type" value="Genomic_DNA"/>
</dbReference>
<dbReference type="SUPFAM" id="SSF48371">
    <property type="entry name" value="ARM repeat"/>
    <property type="match status" value="1"/>
</dbReference>
<name>A0ABR2YXD6_9CHLO</name>
<reference evidence="10 11" key="1">
    <citation type="journal article" date="2024" name="Nat. Commun.">
        <title>Phylogenomics reveals the evolutionary origins of lichenization in chlorophyte algae.</title>
        <authorList>
            <person name="Puginier C."/>
            <person name="Libourel C."/>
            <person name="Otte J."/>
            <person name="Skaloud P."/>
            <person name="Haon M."/>
            <person name="Grisel S."/>
            <person name="Petersen M."/>
            <person name="Berrin J.G."/>
            <person name="Delaux P.M."/>
            <person name="Dal Grande F."/>
            <person name="Keller J."/>
        </authorList>
    </citation>
    <scope>NUCLEOTIDE SEQUENCE [LARGE SCALE GENOMIC DNA]</scope>
    <source>
        <strain evidence="10 11">SAG 216-7</strain>
    </source>
</reference>
<dbReference type="InterPro" id="IPR016024">
    <property type="entry name" value="ARM-type_fold"/>
</dbReference>
<evidence type="ECO:0000313" key="10">
    <source>
        <dbReference type="EMBL" id="KAK9916430.1"/>
    </source>
</evidence>
<sequence length="1118" mass="119066">MDNIQRTIEQACVGLSVPNLRKQAEATLLEFRRSPNPVHACQHILEHSGSLPARFQAALTLREAALRGWGVTSAEEKRQLRSYILHFILRNGSTAGDIITSQLTAAIASMLKRVWLESSKDERHAFFAEAEDIASSQGSPGARRASIKVLEAVVTEFSPATASPLGLPWDYHERCRASLEEDYLQSFFSHASNIARGSAAAAVDSRDEGLCQACMALLTAILSWDFRQGASPIPVYGDGRTSNNSMLVKPDPAWRDTLLSPEAVDWLIALLNAQRGRPESPLAASSRQLLVLFCSISGDIFPKATEQQRAELGLQHTTSAKDAHLQRLLPAILPSIAPPEAAIHNAAANNEAELLDACKALAVLAQVHRASGFARAKLNERAAGGGVLPVIADLAGACITAGGMSEAAEGTWTAEATDLLLDTWVELLYERVGGNSQWSGEGPSETEAAATVFQALTEGALKDAVECALDEEEGEAADDAGVGAMAGREDWFARAAAVGRASAAFSAGLLTERIQQKQHHLQHCVAAGQDPAGPLEELHWLTRMAAHLLADSGEGETPLVPMSVAAAAAAAQPGRDPIEGLSHALLGVAGLCLDKRARSVVSPRLMEAAISGAARWADTYLLADDPASAGLAAAFGLHGGGPAVLQALVQVANTLLSQFVGEVDLHRVVAARLLPVLTQQATICGCLVHLDAWRALVQAFAEQAEPIRALAGPTVQALAKALTVAAGGLPDQAAAWQYTTHLMHSITEEMSSIAARPDSAAIAERPDMMARVGYLLEALRGSARGTCPKAQPALFSVASSIMTPVVSLQRIYHNQPAVSCQLLKLAADVVDAQISFVQVSDAKMLCEWVLHLLQQYSTYNLGQISIAAAARLRAEAAADSYREVRALIKLLTHLTIRDVVDFGGSEGQVNVAQVVFLGLGLVIPLVTGELLQFPKLVRSFYNLMSYMLEIYPEHVAALPESQMRVVLSTLEFGVNSTDLEVVQGSLEALAALAKCHHSAVASGANGIAAPQGGSLLGGFLELVIRRLLLEDLGKDTLEMAADALFPLILSHTSAFQSFGEKLLASQQDSAAQSALIRAMNELLTTNGIENTTDRTNKRRFRVNLTKFVVAARSIIRLR</sequence>
<gene>
    <name evidence="10" type="ORF">WJX75_002483</name>
</gene>
<dbReference type="Pfam" id="PF03810">
    <property type="entry name" value="IBN_N"/>
    <property type="match status" value="1"/>
</dbReference>
<keyword evidence="5" id="KW-0963">Cytoplasm</keyword>
<dbReference type="Gene3D" id="1.25.10.10">
    <property type="entry name" value="Leucine-rich Repeat Variant"/>
    <property type="match status" value="2"/>
</dbReference>